<proteinExistence type="predicted"/>
<evidence type="ECO:0000313" key="1">
    <source>
        <dbReference type="EMBL" id="RKS83361.1"/>
    </source>
</evidence>
<dbReference type="AlphaFoldDB" id="A0A495R7S6"/>
<evidence type="ECO:0000313" key="2">
    <source>
        <dbReference type="Proteomes" id="UP000268233"/>
    </source>
</evidence>
<keyword evidence="2" id="KW-1185">Reference proteome</keyword>
<gene>
    <name evidence="1" type="ORF">BDK61_2744</name>
</gene>
<protein>
    <submittedName>
        <fullName evidence="1">Uncharacterized protein</fullName>
    </submittedName>
</protein>
<sequence>MIIICIINASNGRTPISKSKISEKTLREIVATVIMTDPKITKIPYFNGFNLRGDIESRFIDLYSPSRKIRITKSSESDMRRIMLI</sequence>
<name>A0A495R7S6_9EURY</name>
<organism evidence="1 2">
    <name type="scientific">Haloarcula quadrata</name>
    <dbReference type="NCBI Taxonomy" id="182779"/>
    <lineage>
        <taxon>Archaea</taxon>
        <taxon>Methanobacteriati</taxon>
        <taxon>Methanobacteriota</taxon>
        <taxon>Stenosarchaea group</taxon>
        <taxon>Halobacteria</taxon>
        <taxon>Halobacteriales</taxon>
        <taxon>Haloarculaceae</taxon>
        <taxon>Haloarcula</taxon>
    </lineage>
</organism>
<comment type="caution">
    <text evidence="1">The sequence shown here is derived from an EMBL/GenBank/DDBJ whole genome shotgun (WGS) entry which is preliminary data.</text>
</comment>
<accession>A0A495R7S6</accession>
<dbReference type="Proteomes" id="UP000268233">
    <property type="component" value="Unassembled WGS sequence"/>
</dbReference>
<dbReference type="EMBL" id="RBWW01000001">
    <property type="protein sequence ID" value="RKS83361.1"/>
    <property type="molecule type" value="Genomic_DNA"/>
</dbReference>
<reference evidence="1 2" key="1">
    <citation type="submission" date="2018-10" db="EMBL/GenBank/DDBJ databases">
        <title>Genomic Encyclopedia of Archaeal and Bacterial Type Strains, Phase II (KMG-II): from individual species to whole genera.</title>
        <authorList>
            <person name="Goeker M."/>
        </authorList>
    </citation>
    <scope>NUCLEOTIDE SEQUENCE [LARGE SCALE GENOMIC DNA]</scope>
    <source>
        <strain evidence="1 2">DSM 11927</strain>
    </source>
</reference>